<sequence>MEKTACRTNTMTNKKKIILIRSLDSSKILNYWIETKNSKKEYIDKDIFSTNQKSDWAEKINDFEPACYPRAIRCKKRGERVC</sequence>
<dbReference type="EMBL" id="JAYWIO010000011">
    <property type="protein sequence ID" value="KAK7240010.1"/>
    <property type="molecule type" value="Genomic_DNA"/>
</dbReference>
<accession>A0AAN9DY27</accession>
<name>A0AAN9DY27_CROPI</name>
<gene>
    <name evidence="1" type="ORF">RIF29_43222</name>
</gene>
<organism evidence="1 2">
    <name type="scientific">Crotalaria pallida</name>
    <name type="common">Smooth rattlebox</name>
    <name type="synonym">Crotalaria striata</name>
    <dbReference type="NCBI Taxonomy" id="3830"/>
    <lineage>
        <taxon>Eukaryota</taxon>
        <taxon>Viridiplantae</taxon>
        <taxon>Streptophyta</taxon>
        <taxon>Embryophyta</taxon>
        <taxon>Tracheophyta</taxon>
        <taxon>Spermatophyta</taxon>
        <taxon>Magnoliopsida</taxon>
        <taxon>eudicotyledons</taxon>
        <taxon>Gunneridae</taxon>
        <taxon>Pentapetalae</taxon>
        <taxon>rosids</taxon>
        <taxon>fabids</taxon>
        <taxon>Fabales</taxon>
        <taxon>Fabaceae</taxon>
        <taxon>Papilionoideae</taxon>
        <taxon>50 kb inversion clade</taxon>
        <taxon>genistoids sensu lato</taxon>
        <taxon>core genistoids</taxon>
        <taxon>Crotalarieae</taxon>
        <taxon>Crotalaria</taxon>
    </lineage>
</organism>
<evidence type="ECO:0000313" key="1">
    <source>
        <dbReference type="EMBL" id="KAK7240010.1"/>
    </source>
</evidence>
<proteinExistence type="predicted"/>
<protein>
    <submittedName>
        <fullName evidence="1">Uncharacterized protein</fullName>
    </submittedName>
</protein>
<reference evidence="1 2" key="1">
    <citation type="submission" date="2024-01" db="EMBL/GenBank/DDBJ databases">
        <title>The genomes of 5 underutilized Papilionoideae crops provide insights into root nodulation and disease resistanc.</title>
        <authorList>
            <person name="Yuan L."/>
        </authorList>
    </citation>
    <scope>NUCLEOTIDE SEQUENCE [LARGE SCALE GENOMIC DNA]</scope>
    <source>
        <strain evidence="1">ZHUSHIDOU_FW_LH</strain>
        <tissue evidence="1">Leaf</tissue>
    </source>
</reference>
<keyword evidence="2" id="KW-1185">Reference proteome</keyword>
<evidence type="ECO:0000313" key="2">
    <source>
        <dbReference type="Proteomes" id="UP001372338"/>
    </source>
</evidence>
<dbReference type="AlphaFoldDB" id="A0AAN9DY27"/>
<dbReference type="Proteomes" id="UP001372338">
    <property type="component" value="Unassembled WGS sequence"/>
</dbReference>
<comment type="caution">
    <text evidence="1">The sequence shown here is derived from an EMBL/GenBank/DDBJ whole genome shotgun (WGS) entry which is preliminary data.</text>
</comment>